<dbReference type="PRINTS" id="PR00119">
    <property type="entry name" value="CATATPASE"/>
</dbReference>
<keyword evidence="7" id="KW-0406">Ion transport</keyword>
<keyword evidence="5 15" id="KW-0479">Metal-binding</keyword>
<keyword evidence="7" id="KW-0813">Transport</keyword>
<dbReference type="InterPro" id="IPR036412">
    <property type="entry name" value="HAD-like_sf"/>
</dbReference>
<dbReference type="PROSITE" id="PS50846">
    <property type="entry name" value="HMA_2"/>
    <property type="match status" value="1"/>
</dbReference>
<dbReference type="Pfam" id="PF00702">
    <property type="entry name" value="Hydrolase"/>
    <property type="match status" value="1"/>
</dbReference>
<evidence type="ECO:0000256" key="9">
    <source>
        <dbReference type="ARBA" id="ARBA00022967"/>
    </source>
</evidence>
<evidence type="ECO:0000256" key="10">
    <source>
        <dbReference type="ARBA" id="ARBA00022989"/>
    </source>
</evidence>
<dbReference type="GO" id="GO:0005886">
    <property type="term" value="C:plasma membrane"/>
    <property type="evidence" value="ECO:0007669"/>
    <property type="project" value="UniProtKB-SubCell"/>
</dbReference>
<evidence type="ECO:0000259" key="16">
    <source>
        <dbReference type="PROSITE" id="PS50846"/>
    </source>
</evidence>
<gene>
    <name evidence="17" type="ORF">SE17_03225</name>
</gene>
<dbReference type="Pfam" id="PF00122">
    <property type="entry name" value="E1-E2_ATPase"/>
    <property type="match status" value="1"/>
</dbReference>
<evidence type="ECO:0000313" key="17">
    <source>
        <dbReference type="EMBL" id="KPV54530.1"/>
    </source>
</evidence>
<dbReference type="InterPro" id="IPR044492">
    <property type="entry name" value="P_typ_ATPase_HD_dom"/>
</dbReference>
<dbReference type="PATRIC" id="fig|186479.3.peg.8301"/>
<comment type="similarity">
    <text evidence="2 15">Belongs to the cation transport ATPase (P-type) (TC 3.A.3) family. Type IB subfamily.</text>
</comment>
<dbReference type="PROSITE" id="PS00154">
    <property type="entry name" value="ATPASE_E1_E2"/>
    <property type="match status" value="1"/>
</dbReference>
<feature type="domain" description="HMA" evidence="16">
    <location>
        <begin position="1"/>
        <end position="63"/>
    </location>
</feature>
<evidence type="ECO:0000256" key="7">
    <source>
        <dbReference type="ARBA" id="ARBA00022796"/>
    </source>
</evidence>
<keyword evidence="9" id="KW-1278">Translocase</keyword>
<evidence type="ECO:0000256" key="15">
    <source>
        <dbReference type="RuleBase" id="RU362081"/>
    </source>
</evidence>
<dbReference type="Gene3D" id="3.40.1110.10">
    <property type="entry name" value="Calcium-transporting ATPase, cytoplasmic domain N"/>
    <property type="match status" value="1"/>
</dbReference>
<protein>
    <recommendedName>
        <fullName evidence="14">Probable copper-transporting ATPase SynA</fullName>
    </recommendedName>
</protein>
<dbReference type="InterPro" id="IPR018303">
    <property type="entry name" value="ATPase_P-typ_P_site"/>
</dbReference>
<dbReference type="NCBIfam" id="TIGR01511">
    <property type="entry name" value="ATPase-IB1_Cu"/>
    <property type="match status" value="1"/>
</dbReference>
<dbReference type="CDD" id="cd00371">
    <property type="entry name" value="HMA"/>
    <property type="match status" value="1"/>
</dbReference>
<dbReference type="GO" id="GO:0055070">
    <property type="term" value="P:copper ion homeostasis"/>
    <property type="evidence" value="ECO:0007669"/>
    <property type="project" value="TreeGrafter"/>
</dbReference>
<dbReference type="FunFam" id="2.70.150.10:FF:000020">
    <property type="entry name" value="Copper-exporting P-type ATPase A"/>
    <property type="match status" value="1"/>
</dbReference>
<evidence type="ECO:0000256" key="3">
    <source>
        <dbReference type="ARBA" id="ARBA00022475"/>
    </source>
</evidence>
<keyword evidence="4 15" id="KW-0812">Transmembrane</keyword>
<dbReference type="InterPro" id="IPR006121">
    <property type="entry name" value="HMA_dom"/>
</dbReference>
<dbReference type="PANTHER" id="PTHR43520">
    <property type="entry name" value="ATP7, ISOFORM B"/>
    <property type="match status" value="1"/>
</dbReference>
<dbReference type="AlphaFoldDB" id="A0A0P9DWZ3"/>
<name>A0A0P9DWZ3_9CHLR</name>
<feature type="transmembrane region" description="Helical" evidence="15">
    <location>
        <begin position="327"/>
        <end position="349"/>
    </location>
</feature>
<feature type="transmembrane region" description="Helical" evidence="15">
    <location>
        <begin position="364"/>
        <end position="387"/>
    </location>
</feature>
<evidence type="ECO:0000256" key="5">
    <source>
        <dbReference type="ARBA" id="ARBA00022723"/>
    </source>
</evidence>
<evidence type="ECO:0000256" key="1">
    <source>
        <dbReference type="ARBA" id="ARBA00004651"/>
    </source>
</evidence>
<evidence type="ECO:0000256" key="13">
    <source>
        <dbReference type="ARBA" id="ARBA00037427"/>
    </source>
</evidence>
<dbReference type="GO" id="GO:0016887">
    <property type="term" value="F:ATP hydrolysis activity"/>
    <property type="evidence" value="ECO:0007669"/>
    <property type="project" value="InterPro"/>
</dbReference>
<dbReference type="FunFam" id="3.30.70.100:FF:000001">
    <property type="entry name" value="ATPase copper transporting beta"/>
    <property type="match status" value="1"/>
</dbReference>
<evidence type="ECO:0000256" key="4">
    <source>
        <dbReference type="ARBA" id="ARBA00022692"/>
    </source>
</evidence>
<dbReference type="Gene3D" id="3.40.50.1000">
    <property type="entry name" value="HAD superfamily/HAD-like"/>
    <property type="match status" value="1"/>
</dbReference>
<feature type="transmembrane region" description="Helical" evidence="15">
    <location>
        <begin position="175"/>
        <end position="198"/>
    </location>
</feature>
<dbReference type="GO" id="GO:0005524">
    <property type="term" value="F:ATP binding"/>
    <property type="evidence" value="ECO:0007669"/>
    <property type="project" value="UniProtKB-UniRule"/>
</dbReference>
<dbReference type="SFLD" id="SFLDS00003">
    <property type="entry name" value="Haloacid_Dehalogenase"/>
    <property type="match status" value="1"/>
</dbReference>
<dbReference type="SUPFAM" id="SSF56784">
    <property type="entry name" value="HAD-like"/>
    <property type="match status" value="1"/>
</dbReference>
<evidence type="ECO:0000256" key="2">
    <source>
        <dbReference type="ARBA" id="ARBA00006024"/>
    </source>
</evidence>
<dbReference type="PRINTS" id="PR00120">
    <property type="entry name" value="HATPASE"/>
</dbReference>
<dbReference type="Gene3D" id="3.30.70.100">
    <property type="match status" value="1"/>
</dbReference>
<feature type="transmembrane region" description="Helical" evidence="15">
    <location>
        <begin position="85"/>
        <end position="104"/>
    </location>
</feature>
<dbReference type="InterPro" id="IPR023214">
    <property type="entry name" value="HAD_sf"/>
</dbReference>
<dbReference type="Proteomes" id="UP000050509">
    <property type="component" value="Unassembled WGS sequence"/>
</dbReference>
<organism evidence="17 18">
    <name type="scientific">Kouleothrix aurantiaca</name>
    <dbReference type="NCBI Taxonomy" id="186479"/>
    <lineage>
        <taxon>Bacteria</taxon>
        <taxon>Bacillati</taxon>
        <taxon>Chloroflexota</taxon>
        <taxon>Chloroflexia</taxon>
        <taxon>Chloroflexales</taxon>
        <taxon>Roseiflexineae</taxon>
        <taxon>Roseiflexaceae</taxon>
        <taxon>Kouleothrix</taxon>
    </lineage>
</organism>
<sequence>MKLGGMHCSLCTKSIHTTLGLLGGVQEVQVSIAHQEALVHYDPTRVSAVAIEQALEDIGFTVHAPDEAEIFAQEERELRIALRKAIIAGVLLIAASALMLITVFEGPSLWRTLTMAALALFASFGPARFIIVRNGYQSIRRGILNQDVLVSASALGGVIGGGVGLLIPAVPAGGFFGATVFVLAFHLIGGYVSVLVHVRASQSVRRLLSLEPPTARRIEADGEEVEVALDRLAVGDLVRVRPGERIPVDGVTVDGASAVDESLVTGEPIPHDKLPGDTVIGGALNQTGSLVIRVSAVGKDTFLRNVARQVAEARAMKPGILRLVDRVLLVYVPAVFAASAVGLLVWTLLPSVWVGQPDWLRAGFAALSVLIMGYPCALGMATPLAIVRASGEAAERGILMRSGEAFHVFKNVRTIVFDKTGTLTVGKPTLADCQAADGGGQEVLRLAASAESLSEHPLAHAIVTAAKEQGLTLSTPTTFDARPGRGVLATVEGHTVLVGTARFLSEQGIDTLALQPLLERSRAQGQTAVLVAVDGKATGLLAVSDQLKDGAKEMVTQLKRLGLDVVLLTGDNRQTAETVADALGITRVLAEVLPGDKADEIRRLQAQGAKVAMVGDGINDAPALMQADVGIAIGAGTDIAIDAADVVLVSERLETLGQARELARRSYNLTAINVALALAFNGIGVLAAVSGVVQPVWAMLAMAVSVSVVLINSFAGRLLPTKMQRA</sequence>
<proteinExistence type="inferred from homology"/>
<keyword evidence="12 15" id="KW-0472">Membrane</keyword>
<dbReference type="GO" id="GO:0043682">
    <property type="term" value="F:P-type divalent copper transporter activity"/>
    <property type="evidence" value="ECO:0007669"/>
    <property type="project" value="TreeGrafter"/>
</dbReference>
<evidence type="ECO:0000256" key="8">
    <source>
        <dbReference type="ARBA" id="ARBA00022840"/>
    </source>
</evidence>
<dbReference type="Gene3D" id="2.70.150.10">
    <property type="entry name" value="Calcium-transporting ATPase, cytoplasmic transduction domain A"/>
    <property type="match status" value="1"/>
</dbReference>
<feature type="transmembrane region" description="Helical" evidence="15">
    <location>
        <begin position="696"/>
        <end position="715"/>
    </location>
</feature>
<keyword evidence="8 15" id="KW-0067">ATP-binding</keyword>
<keyword evidence="3 15" id="KW-1003">Cell membrane</keyword>
<dbReference type="InterPro" id="IPR027256">
    <property type="entry name" value="P-typ_ATPase_IB"/>
</dbReference>
<dbReference type="InterPro" id="IPR036163">
    <property type="entry name" value="HMA_dom_sf"/>
</dbReference>
<dbReference type="InterPro" id="IPR008250">
    <property type="entry name" value="ATPase_P-typ_transduc_dom_A_sf"/>
</dbReference>
<evidence type="ECO:0000256" key="6">
    <source>
        <dbReference type="ARBA" id="ARBA00022741"/>
    </source>
</evidence>
<evidence type="ECO:0000256" key="11">
    <source>
        <dbReference type="ARBA" id="ARBA00023008"/>
    </source>
</evidence>
<keyword evidence="7" id="KW-0187">Copper transport</keyword>
<dbReference type="InterPro" id="IPR001757">
    <property type="entry name" value="P_typ_ATPase"/>
</dbReference>
<feature type="transmembrane region" description="Helical" evidence="15">
    <location>
        <begin position="669"/>
        <end position="690"/>
    </location>
</feature>
<dbReference type="InterPro" id="IPR023299">
    <property type="entry name" value="ATPase_P-typ_cyto_dom_N"/>
</dbReference>
<accession>A0A0P9DWZ3</accession>
<dbReference type="SFLD" id="SFLDG00002">
    <property type="entry name" value="C1.7:_P-type_atpase_like"/>
    <property type="match status" value="1"/>
</dbReference>
<keyword evidence="10 15" id="KW-1133">Transmembrane helix</keyword>
<keyword evidence="11" id="KW-0186">Copper</keyword>
<comment type="caution">
    <text evidence="17">The sequence shown here is derived from an EMBL/GenBank/DDBJ whole genome shotgun (WGS) entry which is preliminary data.</text>
</comment>
<dbReference type="InterPro" id="IPR059000">
    <property type="entry name" value="ATPase_P-type_domA"/>
</dbReference>
<comment type="function">
    <text evidence="13">Involved in copper transport.</text>
</comment>
<keyword evidence="18" id="KW-1185">Reference proteome</keyword>
<dbReference type="EMBL" id="LJCR01000044">
    <property type="protein sequence ID" value="KPV54530.1"/>
    <property type="molecule type" value="Genomic_DNA"/>
</dbReference>
<dbReference type="GO" id="GO:0005507">
    <property type="term" value="F:copper ion binding"/>
    <property type="evidence" value="ECO:0007669"/>
    <property type="project" value="TreeGrafter"/>
</dbReference>
<dbReference type="NCBIfam" id="TIGR01494">
    <property type="entry name" value="ATPase_P-type"/>
    <property type="match status" value="1"/>
</dbReference>
<evidence type="ECO:0000256" key="14">
    <source>
        <dbReference type="ARBA" id="ARBA00069640"/>
    </source>
</evidence>
<comment type="subcellular location">
    <subcellularLocation>
        <location evidence="1">Cell membrane</location>
        <topology evidence="1">Multi-pass membrane protein</topology>
    </subcellularLocation>
</comment>
<dbReference type="SUPFAM" id="SSF55008">
    <property type="entry name" value="HMA, heavy metal-associated domain"/>
    <property type="match status" value="1"/>
</dbReference>
<dbReference type="PANTHER" id="PTHR43520:SF8">
    <property type="entry name" value="P-TYPE CU(+) TRANSPORTER"/>
    <property type="match status" value="1"/>
</dbReference>
<reference evidence="17 18" key="1">
    <citation type="submission" date="2015-09" db="EMBL/GenBank/DDBJ databases">
        <title>Draft genome sequence of Kouleothrix aurantiaca JCM 19913.</title>
        <authorList>
            <person name="Hemp J."/>
        </authorList>
    </citation>
    <scope>NUCLEOTIDE SEQUENCE [LARGE SCALE GENOMIC DNA]</scope>
    <source>
        <strain evidence="17 18">COM-B</strain>
    </source>
</reference>
<evidence type="ECO:0000313" key="18">
    <source>
        <dbReference type="Proteomes" id="UP000050509"/>
    </source>
</evidence>
<keyword evidence="6 15" id="KW-0547">Nucleotide-binding</keyword>
<dbReference type="NCBIfam" id="TIGR01525">
    <property type="entry name" value="ATPase-IB_hvy"/>
    <property type="match status" value="1"/>
</dbReference>
<feature type="transmembrane region" description="Helical" evidence="15">
    <location>
        <begin position="116"/>
        <end position="136"/>
    </location>
</feature>
<feature type="transmembrane region" description="Helical" evidence="15">
    <location>
        <begin position="148"/>
        <end position="169"/>
    </location>
</feature>
<dbReference type="SUPFAM" id="SSF81653">
    <property type="entry name" value="Calcium ATPase, transduction domain A"/>
    <property type="match status" value="1"/>
</dbReference>
<evidence type="ECO:0000256" key="12">
    <source>
        <dbReference type="ARBA" id="ARBA00023136"/>
    </source>
</evidence>
<dbReference type="Pfam" id="PF00403">
    <property type="entry name" value="HMA"/>
    <property type="match status" value="1"/>
</dbReference>
<dbReference type="SFLD" id="SFLDF00027">
    <property type="entry name" value="p-type_atpase"/>
    <property type="match status" value="1"/>
</dbReference>